<dbReference type="GO" id="GO:0030170">
    <property type="term" value="F:pyridoxal phosphate binding"/>
    <property type="evidence" value="ECO:0007669"/>
    <property type="project" value="InterPro"/>
</dbReference>
<feature type="non-terminal residue" evidence="8">
    <location>
        <position position="262"/>
    </location>
</feature>
<dbReference type="GO" id="GO:0016212">
    <property type="term" value="F:kynurenine-oxoglutarate transaminase activity"/>
    <property type="evidence" value="ECO:0007669"/>
    <property type="project" value="UniProtKB-EC"/>
</dbReference>
<dbReference type="EMBL" id="CATQJA010000002">
    <property type="protein sequence ID" value="CAJ0557317.1"/>
    <property type="molecule type" value="Genomic_DNA"/>
</dbReference>
<dbReference type="InterPro" id="IPR004839">
    <property type="entry name" value="Aminotransferase_I/II_large"/>
</dbReference>
<evidence type="ECO:0000256" key="4">
    <source>
        <dbReference type="ARBA" id="ARBA00022679"/>
    </source>
</evidence>
<dbReference type="AlphaFoldDB" id="A0AA36FN68"/>
<dbReference type="InterPro" id="IPR015424">
    <property type="entry name" value="PyrdxlP-dep_Trfase"/>
</dbReference>
<dbReference type="CDD" id="cd00609">
    <property type="entry name" value="AAT_like"/>
    <property type="match status" value="1"/>
</dbReference>
<evidence type="ECO:0000256" key="2">
    <source>
        <dbReference type="ARBA" id="ARBA00012751"/>
    </source>
</evidence>
<comment type="cofactor">
    <cofactor evidence="1">
        <name>pyridoxal 5'-phosphate</name>
        <dbReference type="ChEBI" id="CHEBI:597326"/>
    </cofactor>
</comment>
<evidence type="ECO:0000256" key="3">
    <source>
        <dbReference type="ARBA" id="ARBA00022576"/>
    </source>
</evidence>
<evidence type="ECO:0000259" key="7">
    <source>
        <dbReference type="Pfam" id="PF00155"/>
    </source>
</evidence>
<dbReference type="InterPro" id="IPR015421">
    <property type="entry name" value="PyrdxlP-dep_Trfase_major"/>
</dbReference>
<comment type="caution">
    <text evidence="8">The sequence shown here is derived from an EMBL/GenBank/DDBJ whole genome shotgun (WGS) entry which is preliminary data.</text>
</comment>
<name>A0AA36FN68_9BILA</name>
<dbReference type="PANTHER" id="PTHR43807">
    <property type="entry name" value="FI04487P"/>
    <property type="match status" value="1"/>
</dbReference>
<evidence type="ECO:0000313" key="9">
    <source>
        <dbReference type="Proteomes" id="UP001177023"/>
    </source>
</evidence>
<dbReference type="Pfam" id="PF00155">
    <property type="entry name" value="Aminotran_1_2"/>
    <property type="match status" value="1"/>
</dbReference>
<organism evidence="8 9">
    <name type="scientific">Mesorhabditis spiculigera</name>
    <dbReference type="NCBI Taxonomy" id="96644"/>
    <lineage>
        <taxon>Eukaryota</taxon>
        <taxon>Metazoa</taxon>
        <taxon>Ecdysozoa</taxon>
        <taxon>Nematoda</taxon>
        <taxon>Chromadorea</taxon>
        <taxon>Rhabditida</taxon>
        <taxon>Rhabditina</taxon>
        <taxon>Rhabditomorpha</taxon>
        <taxon>Rhabditoidea</taxon>
        <taxon>Rhabditidae</taxon>
        <taxon>Mesorhabditinae</taxon>
        <taxon>Mesorhabditis</taxon>
    </lineage>
</organism>
<keyword evidence="4" id="KW-0808">Transferase</keyword>
<dbReference type="InterPro" id="IPR051326">
    <property type="entry name" value="Kynurenine-oxoglutarate_AT"/>
</dbReference>
<dbReference type="EC" id="2.6.1.7" evidence="2"/>
<feature type="domain" description="Aminotransferase class I/classII large" evidence="7">
    <location>
        <begin position="71"/>
        <end position="228"/>
    </location>
</feature>
<evidence type="ECO:0000313" key="8">
    <source>
        <dbReference type="EMBL" id="CAJ0557317.1"/>
    </source>
</evidence>
<evidence type="ECO:0000256" key="1">
    <source>
        <dbReference type="ARBA" id="ARBA00001933"/>
    </source>
</evidence>
<evidence type="ECO:0000256" key="5">
    <source>
        <dbReference type="ARBA" id="ARBA00022898"/>
    </source>
</evidence>
<keyword evidence="9" id="KW-1185">Reference proteome</keyword>
<protein>
    <recommendedName>
        <fullName evidence="2">kynurenine--oxoglutarate transaminase</fullName>
        <ecNumber evidence="2">2.6.1.7</ecNumber>
    </recommendedName>
</protein>
<dbReference type="SUPFAM" id="SSF53383">
    <property type="entry name" value="PLP-dependent transferases"/>
    <property type="match status" value="1"/>
</dbReference>
<dbReference type="GO" id="GO:0005737">
    <property type="term" value="C:cytoplasm"/>
    <property type="evidence" value="ECO:0007669"/>
    <property type="project" value="TreeGrafter"/>
</dbReference>
<evidence type="ECO:0000256" key="6">
    <source>
        <dbReference type="ARBA" id="ARBA00024016"/>
    </source>
</evidence>
<dbReference type="Proteomes" id="UP001177023">
    <property type="component" value="Unassembled WGS sequence"/>
</dbReference>
<gene>
    <name evidence="8" type="ORF">MSPICULIGERA_LOCUS75</name>
</gene>
<proteinExistence type="predicted"/>
<keyword evidence="5" id="KW-0663">Pyridoxal phosphate</keyword>
<dbReference type="PANTHER" id="PTHR43807:SF20">
    <property type="entry name" value="FI04487P"/>
    <property type="match status" value="1"/>
</dbReference>
<dbReference type="Gene3D" id="3.40.640.10">
    <property type="entry name" value="Type I PLP-dependent aspartate aminotransferase-like (Major domain)"/>
    <property type="match status" value="1"/>
</dbReference>
<sequence length="262" mass="29260">MRCQPTKLQDAFDARNRTVSRLQPFASTIFAEMTALATLHDAVNLVIRLRSSGPSAPPGDQCCNSRTGRTRREVVLIEPYYDSYAASVALAGAVRRTVPLVAAGRRILGRSRCIARRDHRQDEMLIVNSPPNPTGTVFTDHELSDRRTRVRTRPDRVGDEVYEHLVFDGLTHTPMASLPGMRERTVTVSVRRTFNVTGWKTGWAIGPRELIDEVRAAKQFMSFCCRCTIPTGRCLRADQRTAVGRRTSTELAGPNGTYSEKL</sequence>
<reference evidence="8" key="1">
    <citation type="submission" date="2023-06" db="EMBL/GenBank/DDBJ databases">
        <authorList>
            <person name="Delattre M."/>
        </authorList>
    </citation>
    <scope>NUCLEOTIDE SEQUENCE</scope>
    <source>
        <strain evidence="8">AF72</strain>
    </source>
</reference>
<keyword evidence="3" id="KW-0032">Aminotransferase</keyword>
<comment type="pathway">
    <text evidence="6">Amino-acid degradation; L-kynurenine degradation; kynurenate from L-kynurenine: step 1/2.</text>
</comment>
<accession>A0AA36FN68</accession>